<keyword evidence="7 8" id="KW-0604">Photosystem II</keyword>
<dbReference type="InterPro" id="IPR009388">
    <property type="entry name" value="PSII_PsbY"/>
</dbReference>
<comment type="caution">
    <text evidence="10">The sequence shown here is derived from an EMBL/GenBank/DDBJ whole genome shotgun (WGS) entry which is preliminary data.</text>
</comment>
<dbReference type="HAMAP" id="MF_00717">
    <property type="entry name" value="PSII_PsbY"/>
    <property type="match status" value="1"/>
</dbReference>
<keyword evidence="5 8" id="KW-0793">Thylakoid</keyword>
<dbReference type="GO" id="GO:0015979">
    <property type="term" value="P:photosynthesis"/>
    <property type="evidence" value="ECO:0007669"/>
    <property type="project" value="UniProtKB-UniRule"/>
</dbReference>
<evidence type="ECO:0000313" key="10">
    <source>
        <dbReference type="EMBL" id="NEU71252.1"/>
    </source>
</evidence>
<dbReference type="Proteomes" id="UP000031549">
    <property type="component" value="Unassembled WGS sequence"/>
</dbReference>
<dbReference type="GO" id="GO:0031676">
    <property type="term" value="C:plasma membrane-derived thylakoid membrane"/>
    <property type="evidence" value="ECO:0007669"/>
    <property type="project" value="UniProtKB-SubCell"/>
</dbReference>
<feature type="topological domain" description="Lumenal" evidence="8">
    <location>
        <begin position="27"/>
        <end position="42"/>
    </location>
</feature>
<proteinExistence type="inferred from homology"/>
<comment type="function">
    <text evidence="8">Loosely associated component of the core of photosystem II (PSII). PSII is a light-driven water plastoquinone oxidoreductase, using light energy to abstract electrons from H(2)O, generating a proton gradient subsequently used for ATP formation.</text>
</comment>
<keyword evidence="6 8" id="KW-0472">Membrane</keyword>
<comment type="subcellular location">
    <subcellularLocation>
        <location evidence="8">Cellular thylakoid membrane</location>
        <topology evidence="8">Single-pass membrane protein</topology>
    </subcellularLocation>
    <subcellularLocation>
        <location evidence="1">Membrane</location>
    </subcellularLocation>
</comment>
<gene>
    <name evidence="8" type="primary">psbY</name>
    <name evidence="10" type="ORF">PI95_001305</name>
</gene>
<sequence>MENIDMRVAIVLAPIAIAAGWAVFNIGAAALRQVQGFLDREA</sequence>
<evidence type="ECO:0000256" key="8">
    <source>
        <dbReference type="HAMAP-Rule" id="MF_00717"/>
    </source>
</evidence>
<evidence type="ECO:0000313" key="11">
    <source>
        <dbReference type="Proteomes" id="UP000031549"/>
    </source>
</evidence>
<evidence type="ECO:0000256" key="4">
    <source>
        <dbReference type="ARBA" id="ARBA00022989"/>
    </source>
</evidence>
<evidence type="ECO:0000256" key="5">
    <source>
        <dbReference type="ARBA" id="ARBA00023078"/>
    </source>
</evidence>
<protein>
    <recommendedName>
        <fullName evidence="8">Photosystem II reaction center protein Y</fullName>
    </recommendedName>
</protein>
<dbReference type="Pfam" id="PF06298">
    <property type="entry name" value="PsbY"/>
    <property type="match status" value="1"/>
</dbReference>
<dbReference type="GO" id="GO:0030145">
    <property type="term" value="F:manganese ion binding"/>
    <property type="evidence" value="ECO:0007669"/>
    <property type="project" value="InterPro"/>
</dbReference>
<evidence type="ECO:0000256" key="1">
    <source>
        <dbReference type="ARBA" id="ARBA00004370"/>
    </source>
</evidence>
<reference evidence="10 11" key="1">
    <citation type="journal article" date="2015" name="Genome Announc.">
        <title>Draft Genome Sequence of Cyanobacterium Hassallia byssoidea Strain VB512170, Isolated from Monuments in India.</title>
        <authorList>
            <person name="Singh D."/>
            <person name="Chandrababunaidu M.M."/>
            <person name="Panda A."/>
            <person name="Sen D."/>
            <person name="Bhattacharyya S."/>
            <person name="Adhikary S.P."/>
            <person name="Tripathy S."/>
        </authorList>
    </citation>
    <scope>NUCLEOTIDE SEQUENCE [LARGE SCALE GENOMIC DNA]</scope>
    <source>
        <strain evidence="10 11">VB512170</strain>
    </source>
</reference>
<dbReference type="RefSeq" id="WP_039748751.1">
    <property type="nucleotide sequence ID" value="NZ_JTCM02000002.1"/>
</dbReference>
<keyword evidence="3 8" id="KW-0812">Transmembrane</keyword>
<dbReference type="GO" id="GO:0009523">
    <property type="term" value="C:photosystem II"/>
    <property type="evidence" value="ECO:0007669"/>
    <property type="project" value="UniProtKB-KW"/>
</dbReference>
<dbReference type="NCBIfam" id="NF009711">
    <property type="entry name" value="PRK13240.1"/>
    <property type="match status" value="1"/>
</dbReference>
<evidence type="ECO:0000256" key="6">
    <source>
        <dbReference type="ARBA" id="ARBA00023136"/>
    </source>
</evidence>
<keyword evidence="4 8" id="KW-1133">Transmembrane helix</keyword>
<organism evidence="10 11">
    <name type="scientific">Hassallia byssoidea VB512170</name>
    <dbReference type="NCBI Taxonomy" id="1304833"/>
    <lineage>
        <taxon>Bacteria</taxon>
        <taxon>Bacillati</taxon>
        <taxon>Cyanobacteriota</taxon>
        <taxon>Cyanophyceae</taxon>
        <taxon>Nostocales</taxon>
        <taxon>Tolypothrichaceae</taxon>
        <taxon>Hassallia</taxon>
    </lineage>
</organism>
<dbReference type="AlphaFoldDB" id="A0A846H085"/>
<name>A0A846H085_9CYAN</name>
<feature type="transmembrane region" description="Helical" evidence="9">
    <location>
        <begin position="6"/>
        <end position="31"/>
    </location>
</feature>
<keyword evidence="2 8" id="KW-0602">Photosynthesis</keyword>
<feature type="topological domain" description="Lumenal" evidence="8">
    <location>
        <begin position="1"/>
        <end position="7"/>
    </location>
</feature>
<evidence type="ECO:0000256" key="9">
    <source>
        <dbReference type="SAM" id="Phobius"/>
    </source>
</evidence>
<comment type="similarity">
    <text evidence="8">Belongs to the PsbY family.</text>
</comment>
<evidence type="ECO:0000256" key="7">
    <source>
        <dbReference type="ARBA" id="ARBA00023276"/>
    </source>
</evidence>
<accession>A0A846H085</accession>
<evidence type="ECO:0000256" key="3">
    <source>
        <dbReference type="ARBA" id="ARBA00022692"/>
    </source>
</evidence>
<keyword evidence="11" id="KW-1185">Reference proteome</keyword>
<evidence type="ECO:0000256" key="2">
    <source>
        <dbReference type="ARBA" id="ARBA00022531"/>
    </source>
</evidence>
<dbReference type="EMBL" id="JTCM02000002">
    <property type="protein sequence ID" value="NEU71252.1"/>
    <property type="molecule type" value="Genomic_DNA"/>
</dbReference>
<comment type="subunit">
    <text evidence="8">PSII is composed of 1 copy each of membrane proteins PsbA, PsbB, PsbC, PsbD, PsbE, PsbF, PsbH, PsbI, PsbJ, PsbK, PsbL, PsbM, PsbT, PsbX, PsbY, PsbZ, Psb30/Ycf12, peripheral proteins PsbO, CyanoQ (PsbQ), PsbU, PsbV and a large number of cofactors. It forms dimeric complexes.</text>
</comment>